<gene>
    <name evidence="1" type="ORF">TTAC_LOCUS7053</name>
</gene>
<reference evidence="1 2" key="2">
    <citation type="submission" date="2018-11" db="EMBL/GenBank/DDBJ databases">
        <authorList>
            <consortium name="Pathogen Informatics"/>
        </authorList>
    </citation>
    <scope>NUCLEOTIDE SEQUENCE [LARGE SCALE GENOMIC DNA]</scope>
</reference>
<name>A0A0R3X1I4_HYDTA</name>
<accession>A0A0R3X1I4</accession>
<organism evidence="3">
    <name type="scientific">Hydatigena taeniaeformis</name>
    <name type="common">Feline tapeworm</name>
    <name type="synonym">Taenia taeniaeformis</name>
    <dbReference type="NCBI Taxonomy" id="6205"/>
    <lineage>
        <taxon>Eukaryota</taxon>
        <taxon>Metazoa</taxon>
        <taxon>Spiralia</taxon>
        <taxon>Lophotrochozoa</taxon>
        <taxon>Platyhelminthes</taxon>
        <taxon>Cestoda</taxon>
        <taxon>Eucestoda</taxon>
        <taxon>Cyclophyllidea</taxon>
        <taxon>Taeniidae</taxon>
        <taxon>Hydatigera</taxon>
    </lineage>
</organism>
<keyword evidence="2" id="KW-1185">Reference proteome</keyword>
<reference evidence="3" key="1">
    <citation type="submission" date="2017-02" db="UniProtKB">
        <authorList>
            <consortium name="WormBaseParasite"/>
        </authorList>
    </citation>
    <scope>IDENTIFICATION</scope>
</reference>
<proteinExistence type="predicted"/>
<sequence length="285" mass="33796">MISEISKLTNRFKYNCVDLQSNEYYCQAVWNVIAEVLKEEREYKRAMDRNKKVPFPCACGVTCSFAEYLQAFISAFDRLYLEYRAVHQDFTSLFRATWVRPVLKDREREGDEPERVLFSLHEPPPTMSSLSTLLDPDRIRITPVGYSSAYGEKLPFESHDTEDNEEAKMRLDVIRKRLAQHFEGRSLWVRLWPFTYAYKVCLCLYCDYRDCVTDYRRAIEKLEKEYDFLYRQYEILFGAVDMLPPEGSKKIIMLSREQQKEEEEASGCMQTSTYPERRYGSTMEL</sequence>
<dbReference type="AlphaFoldDB" id="A0A0R3X1I4"/>
<evidence type="ECO:0000313" key="1">
    <source>
        <dbReference type="EMBL" id="VDM31361.1"/>
    </source>
</evidence>
<evidence type="ECO:0000313" key="2">
    <source>
        <dbReference type="Proteomes" id="UP000274429"/>
    </source>
</evidence>
<evidence type="ECO:0000313" key="3">
    <source>
        <dbReference type="WBParaSite" id="TTAC_0000706801-mRNA-1"/>
    </source>
</evidence>
<dbReference type="WBParaSite" id="TTAC_0000706801-mRNA-1">
    <property type="protein sequence ID" value="TTAC_0000706801-mRNA-1"/>
    <property type="gene ID" value="TTAC_0000706801"/>
</dbReference>
<dbReference type="OrthoDB" id="6225558at2759"/>
<dbReference type="EMBL" id="UYWX01020341">
    <property type="protein sequence ID" value="VDM31361.1"/>
    <property type="molecule type" value="Genomic_DNA"/>
</dbReference>
<dbReference type="Proteomes" id="UP000274429">
    <property type="component" value="Unassembled WGS sequence"/>
</dbReference>
<protein>
    <submittedName>
        <fullName evidence="3">US12 prolyl 3-hydroxylase</fullName>
    </submittedName>
</protein>